<reference evidence="1" key="1">
    <citation type="submission" date="2021-02" db="EMBL/GenBank/DDBJ databases">
        <authorList>
            <person name="Nowell W R."/>
        </authorList>
    </citation>
    <scope>NUCLEOTIDE SEQUENCE</scope>
</reference>
<dbReference type="OrthoDB" id="5593012at2759"/>
<organism evidence="1 2">
    <name type="scientific">Rotaria sordida</name>
    <dbReference type="NCBI Taxonomy" id="392033"/>
    <lineage>
        <taxon>Eukaryota</taxon>
        <taxon>Metazoa</taxon>
        <taxon>Spiralia</taxon>
        <taxon>Gnathifera</taxon>
        <taxon>Rotifera</taxon>
        <taxon>Eurotatoria</taxon>
        <taxon>Bdelloidea</taxon>
        <taxon>Philodinida</taxon>
        <taxon>Philodinidae</taxon>
        <taxon>Rotaria</taxon>
    </lineage>
</organism>
<feature type="non-terminal residue" evidence="1">
    <location>
        <position position="1"/>
    </location>
</feature>
<accession>A0A815VMX4</accession>
<evidence type="ECO:0000313" key="2">
    <source>
        <dbReference type="Proteomes" id="UP000663882"/>
    </source>
</evidence>
<dbReference type="EMBL" id="CAJNOO010019536">
    <property type="protein sequence ID" value="CAF1530318.1"/>
    <property type="molecule type" value="Genomic_DNA"/>
</dbReference>
<dbReference type="Proteomes" id="UP000663882">
    <property type="component" value="Unassembled WGS sequence"/>
</dbReference>
<sequence length="61" mass="6926">DLFPALDVERKRDQDFENKVRKAAIDLHLQAEEASPTVQNNFVLNNRASVNPADTRFNSAK</sequence>
<name>A0A815VMX4_9BILA</name>
<gene>
    <name evidence="1" type="ORF">RFH988_LOCUS39473</name>
</gene>
<evidence type="ECO:0000313" key="1">
    <source>
        <dbReference type="EMBL" id="CAF1530318.1"/>
    </source>
</evidence>
<protein>
    <submittedName>
        <fullName evidence="1">Uncharacterized protein</fullName>
    </submittedName>
</protein>
<proteinExistence type="predicted"/>
<comment type="caution">
    <text evidence="1">The sequence shown here is derived from an EMBL/GenBank/DDBJ whole genome shotgun (WGS) entry which is preliminary data.</text>
</comment>
<dbReference type="AlphaFoldDB" id="A0A815VMX4"/>